<evidence type="ECO:0000259" key="5">
    <source>
        <dbReference type="Pfam" id="PF04825"/>
    </source>
</evidence>
<dbReference type="PANTHER" id="PTHR12585">
    <property type="entry name" value="SCC1 / RAD21 FAMILY MEMBER"/>
    <property type="match status" value="1"/>
</dbReference>
<accession>A0A507B2G4</accession>
<evidence type="ECO:0000256" key="1">
    <source>
        <dbReference type="ARBA" id="ARBA00004123"/>
    </source>
</evidence>
<feature type="region of interest" description="Disordered" evidence="3">
    <location>
        <begin position="547"/>
        <end position="569"/>
    </location>
</feature>
<dbReference type="GO" id="GO:0003682">
    <property type="term" value="F:chromatin binding"/>
    <property type="evidence" value="ECO:0007669"/>
    <property type="project" value="TreeGrafter"/>
</dbReference>
<dbReference type="CDD" id="cd21789">
    <property type="entry name" value="Rad21_Rec8_M_SpRec8p-like"/>
    <property type="match status" value="1"/>
</dbReference>
<dbReference type="InterPro" id="IPR039781">
    <property type="entry name" value="Rad21/Rec8-like"/>
</dbReference>
<dbReference type="PANTHER" id="PTHR12585:SF70">
    <property type="entry name" value="RAD21_REC8 N TERMINAL DOMAIN PROTEIN (AFU_ORTHOLOGUE AFUA_6G02900)"/>
    <property type="match status" value="1"/>
</dbReference>
<dbReference type="OrthoDB" id="5427633at2759"/>
<dbReference type="Pfam" id="PF04824">
    <property type="entry name" value="Rad21_Rec8"/>
    <property type="match status" value="1"/>
</dbReference>
<evidence type="ECO:0000259" key="4">
    <source>
        <dbReference type="Pfam" id="PF04824"/>
    </source>
</evidence>
<dbReference type="Proteomes" id="UP000319257">
    <property type="component" value="Unassembled WGS sequence"/>
</dbReference>
<dbReference type="InterPro" id="IPR006909">
    <property type="entry name" value="Rad21/Rec8_C_eu"/>
</dbReference>
<feature type="compositionally biased region" description="Polar residues" evidence="3">
    <location>
        <begin position="146"/>
        <end position="172"/>
    </location>
</feature>
<dbReference type="InParanoid" id="A0A507B2G4"/>
<feature type="region of interest" description="Disordered" evidence="3">
    <location>
        <begin position="478"/>
        <end position="523"/>
    </location>
</feature>
<evidence type="ECO:0000313" key="6">
    <source>
        <dbReference type="EMBL" id="TPX10740.1"/>
    </source>
</evidence>
<feature type="region of interest" description="Disordered" evidence="3">
    <location>
        <begin position="146"/>
        <end position="176"/>
    </location>
</feature>
<dbReference type="EMBL" id="SKBQ01000054">
    <property type="protein sequence ID" value="TPX10740.1"/>
    <property type="molecule type" value="Genomic_DNA"/>
</dbReference>
<evidence type="ECO:0000256" key="3">
    <source>
        <dbReference type="SAM" id="MobiDB-lite"/>
    </source>
</evidence>
<dbReference type="Gene3D" id="1.10.10.580">
    <property type="entry name" value="Structural maintenance of chromosome 1. Chain E"/>
    <property type="match status" value="1"/>
</dbReference>
<reference evidence="6 7" key="1">
    <citation type="submission" date="2019-06" db="EMBL/GenBank/DDBJ databases">
        <title>Draft genome sequence of the filamentous fungus Phialemoniopsis curvata isolated from diesel fuel.</title>
        <authorList>
            <person name="Varaljay V.A."/>
            <person name="Lyon W.J."/>
            <person name="Crouch A.L."/>
            <person name="Drake C.E."/>
            <person name="Hollomon J.M."/>
            <person name="Nadeau L.J."/>
            <person name="Nunn H.S."/>
            <person name="Stevenson B.S."/>
            <person name="Bojanowski C.L."/>
            <person name="Crookes-Goodson W.J."/>
        </authorList>
    </citation>
    <scope>NUCLEOTIDE SEQUENCE [LARGE SCALE GENOMIC DNA]</scope>
    <source>
        <strain evidence="6 7">D216</strain>
    </source>
</reference>
<feature type="domain" description="Rad21/Rec8-like protein C-terminal eukaryotic" evidence="4">
    <location>
        <begin position="620"/>
        <end position="648"/>
    </location>
</feature>
<feature type="region of interest" description="Disordered" evidence="3">
    <location>
        <begin position="411"/>
        <end position="457"/>
    </location>
</feature>
<protein>
    <submittedName>
        <fullName evidence="6">Uncharacterized protein</fullName>
    </submittedName>
</protein>
<dbReference type="STRING" id="1093900.A0A507B2G4"/>
<dbReference type="GO" id="GO:0007064">
    <property type="term" value="P:mitotic sister chromatid cohesion"/>
    <property type="evidence" value="ECO:0007669"/>
    <property type="project" value="TreeGrafter"/>
</dbReference>
<evidence type="ECO:0000313" key="7">
    <source>
        <dbReference type="Proteomes" id="UP000319257"/>
    </source>
</evidence>
<feature type="region of interest" description="Disordered" evidence="3">
    <location>
        <begin position="669"/>
        <end position="691"/>
    </location>
</feature>
<feature type="region of interest" description="Disordered" evidence="3">
    <location>
        <begin position="308"/>
        <end position="327"/>
    </location>
</feature>
<sequence length="691" mass="76424">MFYSHEILTSQQYGVATVWLVATVGARSNIRRITRKAILDVDVPKACDTIIDPPGAPIALRLQANLLYGVSRVYSQQCAYILTDAEKIQEHMRKFYSVWGTSNIDLNAGKAKRHQLVLLDDPGFDFNFDLPEFNLDLDGILSFGQSKDSQKTNKTSSQMSPFEHATPSSGHSINIGGLQIPRSSSLSNFGIASPFGRDSMSQLKHPDGGFEFGDDQEAAIGHFGLEIDEFGNIIEPELPPMRSSQMERDEEMRDAQQSRQPEDQQLLEMGEDLIRSEVNIPNGRDEVLVSGQNDIIDENKDAQGVIPAQPQKKKQRKAKTVPIDPDGGDRVVRAEFRAWNDNYLENMERARKPPRTTAPAQAKRNAAKLVFGLGIIELDASPKKHQYVHPLAECFGHRALQTRFLGFEVDGDEDSEKRGRRRSSDEAFEDVEEGRRVRRRLDGEQDGAGQAVQPRNDDYMMELLGDEEDVEVGRAPDAVLSDHPSLPWNRPSPQVPGSSVLGSAQRDSARKGQGQESPLVGRGSVIHDIERYSDWAPFGSDGLQPRFSDNLYSGGPGFNDSGHSGDANTSQLMRDALDREGQNFLGFLERVAGEKGQSHGGAGDDDGRCWITFDDLFEREDKTRVAAAQAFHHVLSLATKGVIRIEQEGQNKVAYGVIHIGVALSGAGEDLRSEMGETEERDGADDNQVEE</sequence>
<dbReference type="InterPro" id="IPR006910">
    <property type="entry name" value="Rad21_Rec8_N"/>
</dbReference>
<proteinExistence type="predicted"/>
<name>A0A507B2G4_9PEZI</name>
<feature type="domain" description="Rad21/Rec8-like protein N-terminal" evidence="5">
    <location>
        <begin position="1"/>
        <end position="113"/>
    </location>
</feature>
<comment type="caution">
    <text evidence="6">The sequence shown here is derived from an EMBL/GenBank/DDBJ whole genome shotgun (WGS) entry which is preliminary data.</text>
</comment>
<dbReference type="Pfam" id="PF04825">
    <property type="entry name" value="Rad21_Rec8_N"/>
    <property type="match status" value="1"/>
</dbReference>
<dbReference type="AlphaFoldDB" id="A0A507B2G4"/>
<dbReference type="RefSeq" id="XP_030992451.1">
    <property type="nucleotide sequence ID" value="XM_031143149.1"/>
</dbReference>
<gene>
    <name evidence="6" type="ORF">E0L32_008309</name>
</gene>
<comment type="subcellular location">
    <subcellularLocation>
        <location evidence="1">Nucleus</location>
    </subcellularLocation>
</comment>
<dbReference type="GO" id="GO:0030892">
    <property type="term" value="C:mitotic cohesin complex"/>
    <property type="evidence" value="ECO:0007669"/>
    <property type="project" value="TreeGrafter"/>
</dbReference>
<dbReference type="InterPro" id="IPR023093">
    <property type="entry name" value="ScpA-like_C"/>
</dbReference>
<dbReference type="GeneID" id="41975756"/>
<dbReference type="GO" id="GO:0005634">
    <property type="term" value="C:nucleus"/>
    <property type="evidence" value="ECO:0007669"/>
    <property type="project" value="UniProtKB-SubCell"/>
</dbReference>
<keyword evidence="2" id="KW-0539">Nucleus</keyword>
<evidence type="ECO:0000256" key="2">
    <source>
        <dbReference type="ARBA" id="ARBA00023242"/>
    </source>
</evidence>
<keyword evidence="7" id="KW-1185">Reference proteome</keyword>
<feature type="compositionally biased region" description="Acidic residues" evidence="3">
    <location>
        <begin position="676"/>
        <end position="691"/>
    </location>
</feature>
<feature type="compositionally biased region" description="Basic and acidic residues" evidence="3">
    <location>
        <begin position="245"/>
        <end position="262"/>
    </location>
</feature>
<feature type="region of interest" description="Disordered" evidence="3">
    <location>
        <begin position="237"/>
        <end position="264"/>
    </location>
</feature>
<organism evidence="6 7">
    <name type="scientific">Thyridium curvatum</name>
    <dbReference type="NCBI Taxonomy" id="1093900"/>
    <lineage>
        <taxon>Eukaryota</taxon>
        <taxon>Fungi</taxon>
        <taxon>Dikarya</taxon>
        <taxon>Ascomycota</taxon>
        <taxon>Pezizomycotina</taxon>
        <taxon>Sordariomycetes</taxon>
        <taxon>Sordariomycetidae</taxon>
        <taxon>Thyridiales</taxon>
        <taxon>Thyridiaceae</taxon>
        <taxon>Thyridium</taxon>
    </lineage>
</organism>
<feature type="compositionally biased region" description="Polar residues" evidence="3">
    <location>
        <begin position="491"/>
        <end position="506"/>
    </location>
</feature>